<feature type="transmembrane region" description="Helical" evidence="9">
    <location>
        <begin position="35"/>
        <end position="52"/>
    </location>
</feature>
<feature type="transmembrane region" description="Helical" evidence="9">
    <location>
        <begin position="123"/>
        <end position="142"/>
    </location>
</feature>
<feature type="transmembrane region" description="Helical" evidence="9">
    <location>
        <begin position="83"/>
        <end position="111"/>
    </location>
</feature>
<comment type="function">
    <text evidence="9">Catalyzes the phospholipid dependent N-acylation of the N-terminal cysteine of apolipoprotein, the last step in lipoprotein maturation.</text>
</comment>
<sequence>MAEAVPRVLGSRWGLGVALLAGAAMPLGFAPFNQWLVPVVALAVLFAIVTVAPTRRALGASYLFGIAYVALSCYWIYISVSHYGGGVFAGVLVTMLLTLIAALYPLLACALGKYLGRGNRCRTLVLALPLAWVLIEWIRSWLFSGTTWLTVGYTQIDGPLSGIAPVFGTYGISLAVVLIAGSLAGVVLRPARTWLMVFVVTLGVSLLGGWGLDRSWTAPQGEPIRVALVQGDFAQEQKWLPQHRLATLERYRHLTERHFGADLVIWPETAVPAYYHEVSAAYLDPLAREAARYGTTILTGVPVVDPVRNIAFNAVARLGVPPAFYYKRHLVPFGEYVPFRAVFGNTLDVLGAPMGDFAAGESSTLLLVAGQRIGVSICYEITFGKAIAAALPAADLLVNVSNDAWFGDSLAPYQHLEMARMRARETQRYLLRATNTGLTSIIDARGRVREHGPLFQPVVVTGQAQPRIGATPYVIWTDYPVVAGVLFGLAGSALWPRRRADGFSR</sequence>
<comment type="similarity">
    <text evidence="2 9">Belongs to the CN hydrolase family. Apolipoprotein N-acyltransferase subfamily.</text>
</comment>
<dbReference type="eggNOG" id="COG0815">
    <property type="taxonomic scope" value="Bacteria"/>
</dbReference>
<gene>
    <name evidence="9" type="primary">lnt</name>
    <name evidence="11" type="ORF">NB231_04935</name>
</gene>
<protein>
    <recommendedName>
        <fullName evidence="9">Apolipoprotein N-acyltransferase</fullName>
        <shortName evidence="9">ALP N-acyltransferase</shortName>
        <ecNumber evidence="9">2.3.1.269</ecNumber>
    </recommendedName>
</protein>
<comment type="catalytic activity">
    <reaction evidence="9">
        <text>N-terminal S-1,2-diacyl-sn-glyceryl-L-cysteinyl-[lipoprotein] + a glycerophospholipid = N-acyl-S-1,2-diacyl-sn-glyceryl-L-cysteinyl-[lipoprotein] + a 2-acyl-sn-glycero-3-phospholipid + H(+)</text>
        <dbReference type="Rhea" id="RHEA:48228"/>
        <dbReference type="Rhea" id="RHEA-COMP:14681"/>
        <dbReference type="Rhea" id="RHEA-COMP:14684"/>
        <dbReference type="ChEBI" id="CHEBI:15378"/>
        <dbReference type="ChEBI" id="CHEBI:136912"/>
        <dbReference type="ChEBI" id="CHEBI:140656"/>
        <dbReference type="ChEBI" id="CHEBI:140657"/>
        <dbReference type="ChEBI" id="CHEBI:140660"/>
        <dbReference type="EC" id="2.3.1.269"/>
    </reaction>
</comment>
<dbReference type="EMBL" id="AAOF01000004">
    <property type="protein sequence ID" value="EAR22226.1"/>
    <property type="molecule type" value="Genomic_DNA"/>
</dbReference>
<evidence type="ECO:0000256" key="4">
    <source>
        <dbReference type="ARBA" id="ARBA00022679"/>
    </source>
</evidence>
<dbReference type="CDD" id="cd07571">
    <property type="entry name" value="ALP_N-acyl_transferase"/>
    <property type="match status" value="1"/>
</dbReference>
<dbReference type="Pfam" id="PF20154">
    <property type="entry name" value="LNT_N"/>
    <property type="match status" value="1"/>
</dbReference>
<evidence type="ECO:0000256" key="9">
    <source>
        <dbReference type="HAMAP-Rule" id="MF_01148"/>
    </source>
</evidence>
<keyword evidence="5 9" id="KW-0812">Transmembrane</keyword>
<dbReference type="Pfam" id="PF00795">
    <property type="entry name" value="CN_hydrolase"/>
    <property type="match status" value="1"/>
</dbReference>
<keyword evidence="11" id="KW-0449">Lipoprotein</keyword>
<comment type="pathway">
    <text evidence="9">Protein modification; lipoprotein biosynthesis (N-acyl transfer).</text>
</comment>
<dbReference type="InterPro" id="IPR004563">
    <property type="entry name" value="Apolipo_AcylTrfase"/>
</dbReference>
<dbReference type="AlphaFoldDB" id="A4BQ71"/>
<dbReference type="InterPro" id="IPR036526">
    <property type="entry name" value="C-N_Hydrolase_sf"/>
</dbReference>
<dbReference type="GO" id="GO:0005886">
    <property type="term" value="C:plasma membrane"/>
    <property type="evidence" value="ECO:0007669"/>
    <property type="project" value="UniProtKB-SubCell"/>
</dbReference>
<name>A4BQ71_9GAMM</name>
<accession>A4BQ71</accession>
<keyword evidence="8 9" id="KW-0012">Acyltransferase</keyword>
<evidence type="ECO:0000313" key="11">
    <source>
        <dbReference type="EMBL" id="EAR22226.1"/>
    </source>
</evidence>
<keyword evidence="7 9" id="KW-0472">Membrane</keyword>
<keyword evidence="4 9" id="KW-0808">Transferase</keyword>
<dbReference type="Proteomes" id="UP000003374">
    <property type="component" value="Unassembled WGS sequence"/>
</dbReference>
<evidence type="ECO:0000256" key="6">
    <source>
        <dbReference type="ARBA" id="ARBA00022989"/>
    </source>
</evidence>
<feature type="domain" description="CN hydrolase" evidence="10">
    <location>
        <begin position="229"/>
        <end position="466"/>
    </location>
</feature>
<evidence type="ECO:0000259" key="10">
    <source>
        <dbReference type="PROSITE" id="PS50263"/>
    </source>
</evidence>
<dbReference type="HAMAP" id="MF_01148">
    <property type="entry name" value="Lnt"/>
    <property type="match status" value="1"/>
</dbReference>
<comment type="caution">
    <text evidence="11">The sequence shown here is derived from an EMBL/GenBank/DDBJ whole genome shotgun (WGS) entry which is preliminary data.</text>
</comment>
<feature type="transmembrane region" description="Helical" evidence="9">
    <location>
        <begin position="12"/>
        <end position="29"/>
    </location>
</feature>
<evidence type="ECO:0000256" key="7">
    <source>
        <dbReference type="ARBA" id="ARBA00023136"/>
    </source>
</evidence>
<dbReference type="SUPFAM" id="SSF56317">
    <property type="entry name" value="Carbon-nitrogen hydrolase"/>
    <property type="match status" value="1"/>
</dbReference>
<feature type="transmembrane region" description="Helical" evidence="9">
    <location>
        <begin position="59"/>
        <end position="77"/>
    </location>
</feature>
<dbReference type="Gene3D" id="3.60.110.10">
    <property type="entry name" value="Carbon-nitrogen hydrolase"/>
    <property type="match status" value="1"/>
</dbReference>
<proteinExistence type="inferred from homology"/>
<evidence type="ECO:0000256" key="8">
    <source>
        <dbReference type="ARBA" id="ARBA00023315"/>
    </source>
</evidence>
<organism evidence="11 12">
    <name type="scientific">Nitrococcus mobilis Nb-231</name>
    <dbReference type="NCBI Taxonomy" id="314278"/>
    <lineage>
        <taxon>Bacteria</taxon>
        <taxon>Pseudomonadati</taxon>
        <taxon>Pseudomonadota</taxon>
        <taxon>Gammaproteobacteria</taxon>
        <taxon>Chromatiales</taxon>
        <taxon>Ectothiorhodospiraceae</taxon>
        <taxon>Nitrococcus</taxon>
    </lineage>
</organism>
<dbReference type="InterPro" id="IPR003010">
    <property type="entry name" value="C-N_Hydrolase"/>
</dbReference>
<dbReference type="GO" id="GO:0042158">
    <property type="term" value="P:lipoprotein biosynthetic process"/>
    <property type="evidence" value="ECO:0007669"/>
    <property type="project" value="UniProtKB-UniRule"/>
</dbReference>
<dbReference type="PANTHER" id="PTHR38686">
    <property type="entry name" value="APOLIPOPROTEIN N-ACYLTRANSFERASE"/>
    <property type="match status" value="1"/>
</dbReference>
<dbReference type="InterPro" id="IPR045378">
    <property type="entry name" value="LNT_N"/>
</dbReference>
<keyword evidence="12" id="KW-1185">Reference proteome</keyword>
<dbReference type="RefSeq" id="WP_005000232.1">
    <property type="nucleotide sequence ID" value="NZ_CH672427.1"/>
</dbReference>
<dbReference type="PROSITE" id="PS50263">
    <property type="entry name" value="CN_HYDROLASE"/>
    <property type="match status" value="1"/>
</dbReference>
<dbReference type="UniPathway" id="UPA00666"/>
<evidence type="ECO:0000256" key="2">
    <source>
        <dbReference type="ARBA" id="ARBA00010065"/>
    </source>
</evidence>
<dbReference type="GO" id="GO:0016410">
    <property type="term" value="F:N-acyltransferase activity"/>
    <property type="evidence" value="ECO:0007669"/>
    <property type="project" value="UniProtKB-UniRule"/>
</dbReference>
<dbReference type="PANTHER" id="PTHR38686:SF1">
    <property type="entry name" value="APOLIPOPROTEIN N-ACYLTRANSFERASE"/>
    <property type="match status" value="1"/>
</dbReference>
<keyword evidence="3 9" id="KW-1003">Cell membrane</keyword>
<comment type="subcellular location">
    <subcellularLocation>
        <location evidence="1 9">Cell membrane</location>
        <topology evidence="1 9">Multi-pass membrane protein</topology>
    </subcellularLocation>
</comment>
<dbReference type="HOGENOM" id="CLU_019563_3_0_6"/>
<evidence type="ECO:0000256" key="1">
    <source>
        <dbReference type="ARBA" id="ARBA00004651"/>
    </source>
</evidence>
<dbReference type="EC" id="2.3.1.269" evidence="9"/>
<reference evidence="11 12" key="1">
    <citation type="submission" date="2006-02" db="EMBL/GenBank/DDBJ databases">
        <authorList>
            <person name="Waterbury J."/>
            <person name="Ferriera S."/>
            <person name="Johnson J."/>
            <person name="Kravitz S."/>
            <person name="Halpern A."/>
            <person name="Remington K."/>
            <person name="Beeson K."/>
            <person name="Tran B."/>
            <person name="Rogers Y.-H."/>
            <person name="Friedman R."/>
            <person name="Venter J.C."/>
        </authorList>
    </citation>
    <scope>NUCLEOTIDE SEQUENCE [LARGE SCALE GENOMIC DNA]</scope>
    <source>
        <strain evidence="11 12">Nb-231</strain>
    </source>
</reference>
<feature type="transmembrane region" description="Helical" evidence="9">
    <location>
        <begin position="194"/>
        <end position="212"/>
    </location>
</feature>
<evidence type="ECO:0000256" key="5">
    <source>
        <dbReference type="ARBA" id="ARBA00022692"/>
    </source>
</evidence>
<dbReference type="NCBIfam" id="TIGR00546">
    <property type="entry name" value="lnt"/>
    <property type="match status" value="1"/>
</dbReference>
<evidence type="ECO:0000256" key="3">
    <source>
        <dbReference type="ARBA" id="ARBA00022475"/>
    </source>
</evidence>
<feature type="transmembrane region" description="Helical" evidence="9">
    <location>
        <begin position="162"/>
        <end position="187"/>
    </location>
</feature>
<evidence type="ECO:0000313" key="12">
    <source>
        <dbReference type="Proteomes" id="UP000003374"/>
    </source>
</evidence>
<feature type="transmembrane region" description="Helical" evidence="9">
    <location>
        <begin position="473"/>
        <end position="495"/>
    </location>
</feature>
<dbReference type="STRING" id="314278.NB231_04935"/>
<keyword evidence="6 9" id="KW-1133">Transmembrane helix</keyword>